<evidence type="ECO:0000313" key="8">
    <source>
        <dbReference type="EMBL" id="WXL24251.1"/>
    </source>
</evidence>
<evidence type="ECO:0000256" key="2">
    <source>
        <dbReference type="ARBA" id="ARBA00023015"/>
    </source>
</evidence>
<evidence type="ECO:0000313" key="9">
    <source>
        <dbReference type="Proteomes" id="UP001476583"/>
    </source>
</evidence>
<gene>
    <name evidence="8" type="ORF">WG219_13010</name>
</gene>
<dbReference type="PROSITE" id="PS01124">
    <property type="entry name" value="HTH_ARAC_FAMILY_2"/>
    <property type="match status" value="1"/>
</dbReference>
<dbReference type="InterPro" id="IPR018062">
    <property type="entry name" value="HTH_AraC-typ_CS"/>
</dbReference>
<reference evidence="8 9" key="1">
    <citation type="submission" date="2024-03" db="EMBL/GenBank/DDBJ databases">
        <title>Complete genome of BD2.</title>
        <authorList>
            <person name="Cao G."/>
        </authorList>
    </citation>
    <scope>NUCLEOTIDE SEQUENCE [LARGE SCALE GENOMIC DNA]</scope>
    <source>
        <strain evidence="8 9">BD2</strain>
    </source>
</reference>
<dbReference type="InterPro" id="IPR037923">
    <property type="entry name" value="HTH-like"/>
</dbReference>
<sequence length="317" mass="36467">MENRLLSVSSRVFERADPREVSEYVNQHVGTHDIRLPRYGYPQASLSHRPFSTLDLCRISYGGVVRVTSPALESIFHLQILLRGQCLWRTHNQEHSLNPGDAVLINPDDPVDLTYSADCEKFIAKLPVSLLDSICETQHWQRPEEGIRFLNKRYGAAELGNFYSLLDVVCNEAEEPSLERVQQHFAHIIGSKLLVLMDNNISHEPLGNQVARFDQIADFIEANLKLELSAELLARQANMSVRSLYGLFERQVGVTPLHYIRQKRLERIHTCLLDPSCGVRNVTELALEYGFLHRGRFSQIYRQQFAELPSETFKRRR</sequence>
<organism evidence="8 9">
    <name type="scientific">Ectopseudomonas mendocina</name>
    <name type="common">Pseudomonas mendocina</name>
    <dbReference type="NCBI Taxonomy" id="300"/>
    <lineage>
        <taxon>Bacteria</taxon>
        <taxon>Pseudomonadati</taxon>
        <taxon>Pseudomonadota</taxon>
        <taxon>Gammaproteobacteria</taxon>
        <taxon>Pseudomonadales</taxon>
        <taxon>Pseudomonadaceae</taxon>
        <taxon>Ectopseudomonas</taxon>
    </lineage>
</organism>
<protein>
    <submittedName>
        <fullName evidence="8">AraC family transcriptional regulator</fullName>
    </submittedName>
</protein>
<evidence type="ECO:0000256" key="1">
    <source>
        <dbReference type="ARBA" id="ARBA00004496"/>
    </source>
</evidence>
<dbReference type="SUPFAM" id="SSF46689">
    <property type="entry name" value="Homeodomain-like"/>
    <property type="match status" value="1"/>
</dbReference>
<dbReference type="Gene3D" id="1.10.10.60">
    <property type="entry name" value="Homeodomain-like"/>
    <property type="match status" value="1"/>
</dbReference>
<proteinExistence type="predicted"/>
<dbReference type="InterPro" id="IPR035418">
    <property type="entry name" value="AraC-bd_2"/>
</dbReference>
<name>A0ABZ2RE65_ECTME</name>
<dbReference type="Pfam" id="PF12833">
    <property type="entry name" value="HTH_18"/>
    <property type="match status" value="1"/>
</dbReference>
<keyword evidence="4" id="KW-0010">Activator</keyword>
<evidence type="ECO:0000259" key="7">
    <source>
        <dbReference type="PROSITE" id="PS01124"/>
    </source>
</evidence>
<comment type="function">
    <text evidence="6">Regulatory protein of the TOL plasmid xyl operons. XylS activates the xylXYZLTEGFJQKIH operon required for the degradation of toluene, m-xylene and p-xylene.</text>
</comment>
<dbReference type="PANTHER" id="PTHR46796:SF6">
    <property type="entry name" value="ARAC SUBFAMILY"/>
    <property type="match status" value="1"/>
</dbReference>
<dbReference type="Pfam" id="PF14525">
    <property type="entry name" value="AraC_binding_2"/>
    <property type="match status" value="1"/>
</dbReference>
<evidence type="ECO:0000256" key="3">
    <source>
        <dbReference type="ARBA" id="ARBA00023125"/>
    </source>
</evidence>
<keyword evidence="5" id="KW-0804">Transcription</keyword>
<keyword evidence="2" id="KW-0805">Transcription regulation</keyword>
<dbReference type="InterPro" id="IPR009057">
    <property type="entry name" value="Homeodomain-like_sf"/>
</dbReference>
<evidence type="ECO:0000256" key="5">
    <source>
        <dbReference type="ARBA" id="ARBA00023163"/>
    </source>
</evidence>
<dbReference type="EMBL" id="CP148074">
    <property type="protein sequence ID" value="WXL24251.1"/>
    <property type="molecule type" value="Genomic_DNA"/>
</dbReference>
<dbReference type="SUPFAM" id="SSF51215">
    <property type="entry name" value="Regulatory protein AraC"/>
    <property type="match status" value="1"/>
</dbReference>
<evidence type="ECO:0000256" key="4">
    <source>
        <dbReference type="ARBA" id="ARBA00023159"/>
    </source>
</evidence>
<dbReference type="InterPro" id="IPR050204">
    <property type="entry name" value="AraC_XylS_family_regulators"/>
</dbReference>
<dbReference type="Proteomes" id="UP001476583">
    <property type="component" value="Chromosome"/>
</dbReference>
<keyword evidence="9" id="KW-1185">Reference proteome</keyword>
<comment type="subcellular location">
    <subcellularLocation>
        <location evidence="1">Cytoplasm</location>
    </subcellularLocation>
</comment>
<feature type="domain" description="HTH araC/xylS-type" evidence="7">
    <location>
        <begin position="214"/>
        <end position="315"/>
    </location>
</feature>
<dbReference type="InterPro" id="IPR018060">
    <property type="entry name" value="HTH_AraC"/>
</dbReference>
<keyword evidence="3" id="KW-0238">DNA-binding</keyword>
<accession>A0ABZ2RE65</accession>
<evidence type="ECO:0000256" key="6">
    <source>
        <dbReference type="ARBA" id="ARBA00037345"/>
    </source>
</evidence>
<dbReference type="SMART" id="SM00342">
    <property type="entry name" value="HTH_ARAC"/>
    <property type="match status" value="1"/>
</dbReference>
<dbReference type="PROSITE" id="PS00041">
    <property type="entry name" value="HTH_ARAC_FAMILY_1"/>
    <property type="match status" value="1"/>
</dbReference>
<dbReference type="PANTHER" id="PTHR46796">
    <property type="entry name" value="HTH-TYPE TRANSCRIPTIONAL ACTIVATOR RHAS-RELATED"/>
    <property type="match status" value="1"/>
</dbReference>